<proteinExistence type="predicted"/>
<protein>
    <recommendedName>
        <fullName evidence="3">Lipoprotein</fullName>
    </recommendedName>
</protein>
<evidence type="ECO:0008006" key="3">
    <source>
        <dbReference type="Google" id="ProtNLM"/>
    </source>
</evidence>
<dbReference type="AlphaFoldDB" id="A0A3G8Y709"/>
<evidence type="ECO:0000313" key="1">
    <source>
        <dbReference type="EMBL" id="AZI41149.1"/>
    </source>
</evidence>
<keyword evidence="2" id="KW-1185">Reference proteome</keyword>
<gene>
    <name evidence="1" type="ORF">EIB74_14845</name>
</gene>
<reference evidence="2" key="1">
    <citation type="submission" date="2018-11" db="EMBL/GenBank/DDBJ databases">
        <title>Proposal to divide the Flavobacteriaceae and reorganize its genera based on Amino Acid Identity values calculated from whole genome sequences.</title>
        <authorList>
            <person name="Nicholson A.C."/>
            <person name="Gulvik C.A."/>
            <person name="Whitney A.M."/>
            <person name="Humrighouse B.W."/>
            <person name="Bell M."/>
            <person name="Holmes B."/>
            <person name="Steigerwalt A.B."/>
            <person name="Villarma A."/>
            <person name="Sheth M."/>
            <person name="Batra D."/>
            <person name="Pryor J."/>
            <person name="Bernardet J.-F."/>
            <person name="Hugo C."/>
            <person name="Kampfer P."/>
            <person name="Newman J.D."/>
            <person name="McQuiston J.R."/>
        </authorList>
    </citation>
    <scope>NUCLEOTIDE SEQUENCE [LARGE SCALE GENOMIC DNA]</scope>
    <source>
        <strain evidence="2">F5649</strain>
    </source>
</reference>
<dbReference type="RefSeq" id="WP_124804034.1">
    <property type="nucleotide sequence ID" value="NZ_CP034161.1"/>
</dbReference>
<dbReference type="PROSITE" id="PS51257">
    <property type="entry name" value="PROKAR_LIPOPROTEIN"/>
    <property type="match status" value="1"/>
</dbReference>
<name>A0A3G8Y709_9FLAO</name>
<evidence type="ECO:0000313" key="2">
    <source>
        <dbReference type="Proteomes" id="UP000281810"/>
    </source>
</evidence>
<sequence length="150" mass="17998">MKNLILLFVVFVSTISCKTIDSDNEQIKKTVHFFLNSIKKDDTLTYKNIYKLDDGGDMYYFNFLKRNYSKINPNNTLLKNIKIKDTVDIGVHQKYVMFTLKKPNYKPFETNQDLRLYLMFWKKNGYNKIYQMYLIGDTPKWEDQKPLEGY</sequence>
<dbReference type="EMBL" id="CP034161">
    <property type="protein sequence ID" value="AZI41149.1"/>
    <property type="molecule type" value="Genomic_DNA"/>
</dbReference>
<accession>A0A3G8Y709</accession>
<dbReference type="OrthoDB" id="1273178at2"/>
<dbReference type="Proteomes" id="UP000281810">
    <property type="component" value="Chromosome"/>
</dbReference>
<organism evidence="1 2">
    <name type="scientific">Epilithonimonas vandammei</name>
    <dbReference type="NCBI Taxonomy" id="2487072"/>
    <lineage>
        <taxon>Bacteria</taxon>
        <taxon>Pseudomonadati</taxon>
        <taxon>Bacteroidota</taxon>
        <taxon>Flavobacteriia</taxon>
        <taxon>Flavobacteriales</taxon>
        <taxon>Weeksellaceae</taxon>
        <taxon>Chryseobacterium group</taxon>
        <taxon>Epilithonimonas</taxon>
    </lineage>
</organism>